<comment type="catalytic activity">
    <reaction evidence="15">
        <text>L-threonyl-[protein] + ATP = O-phospho-L-threonyl-[protein] + ADP + H(+)</text>
        <dbReference type="Rhea" id="RHEA:46608"/>
        <dbReference type="Rhea" id="RHEA-COMP:11060"/>
        <dbReference type="Rhea" id="RHEA-COMP:11605"/>
        <dbReference type="ChEBI" id="CHEBI:15378"/>
        <dbReference type="ChEBI" id="CHEBI:30013"/>
        <dbReference type="ChEBI" id="CHEBI:30616"/>
        <dbReference type="ChEBI" id="CHEBI:61977"/>
        <dbReference type="ChEBI" id="CHEBI:456216"/>
        <dbReference type="EC" id="2.7.11.1"/>
    </reaction>
</comment>
<dbReference type="InterPro" id="IPR000719">
    <property type="entry name" value="Prot_kinase_dom"/>
</dbReference>
<dbReference type="OMA" id="NYNRTYV"/>
<keyword evidence="12" id="KW-0472">Membrane</keyword>
<evidence type="ECO:0000313" key="22">
    <source>
        <dbReference type="Proteomes" id="UP001142055"/>
    </source>
</evidence>
<keyword evidence="3" id="KW-0723">Serine/threonine-protein kinase</keyword>
<comment type="caution">
    <text evidence="21">The sequence shown here is derived from an EMBL/GenBank/DDBJ whole genome shotgun (WGS) entry which is preliminary data.</text>
</comment>
<evidence type="ECO:0000256" key="3">
    <source>
        <dbReference type="ARBA" id="ARBA00022527"/>
    </source>
</evidence>
<protein>
    <recommendedName>
        <fullName evidence="17">Membrane-associated tyrosine- and threonine-specific cdc2-inhibitory kinase</fullName>
        <ecNumber evidence="2">2.7.11.1</ecNumber>
    </recommendedName>
    <alternativeName>
        <fullName evidence="18">Myt1 kinase</fullName>
    </alternativeName>
</protein>
<evidence type="ECO:0000256" key="8">
    <source>
        <dbReference type="ARBA" id="ARBA00022777"/>
    </source>
</evidence>
<dbReference type="PROSITE" id="PS00107">
    <property type="entry name" value="PROTEIN_KINASE_ATP"/>
    <property type="match status" value="1"/>
</dbReference>
<dbReference type="FunFam" id="1.10.510.10:FF:000315">
    <property type="entry name" value="membrane-associated tyrosine- and threonine-specific cdc2-inhibitory kinase"/>
    <property type="match status" value="1"/>
</dbReference>
<dbReference type="EC" id="2.7.11.1" evidence="2"/>
<dbReference type="PANTHER" id="PTHR11042">
    <property type="entry name" value="EUKARYOTIC TRANSLATION INITIATION FACTOR 2-ALPHA KINASE EIF2-ALPHA KINASE -RELATED"/>
    <property type="match status" value="1"/>
</dbReference>
<dbReference type="OrthoDB" id="5337378at2759"/>
<organism evidence="21 22">
    <name type="scientific">Blomia tropicalis</name>
    <name type="common">Mite</name>
    <dbReference type="NCBI Taxonomy" id="40697"/>
    <lineage>
        <taxon>Eukaryota</taxon>
        <taxon>Metazoa</taxon>
        <taxon>Ecdysozoa</taxon>
        <taxon>Arthropoda</taxon>
        <taxon>Chelicerata</taxon>
        <taxon>Arachnida</taxon>
        <taxon>Acari</taxon>
        <taxon>Acariformes</taxon>
        <taxon>Sarcoptiformes</taxon>
        <taxon>Astigmata</taxon>
        <taxon>Glycyphagoidea</taxon>
        <taxon>Echimyopodidae</taxon>
        <taxon>Blomia</taxon>
    </lineage>
</organism>
<evidence type="ECO:0000256" key="2">
    <source>
        <dbReference type="ARBA" id="ARBA00012513"/>
    </source>
</evidence>
<evidence type="ECO:0000256" key="12">
    <source>
        <dbReference type="ARBA" id="ARBA00023136"/>
    </source>
</evidence>
<dbReference type="Proteomes" id="UP001142055">
    <property type="component" value="Chromosome 1"/>
</dbReference>
<dbReference type="GO" id="GO:0051321">
    <property type="term" value="P:meiotic cell cycle"/>
    <property type="evidence" value="ECO:0007669"/>
    <property type="project" value="TreeGrafter"/>
</dbReference>
<dbReference type="InterPro" id="IPR011009">
    <property type="entry name" value="Kinase-like_dom_sf"/>
</dbReference>
<dbReference type="Pfam" id="PF00069">
    <property type="entry name" value="Pkinase"/>
    <property type="match status" value="1"/>
</dbReference>
<dbReference type="Gene3D" id="1.10.510.10">
    <property type="entry name" value="Transferase(Phosphotransferase) domain 1"/>
    <property type="match status" value="1"/>
</dbReference>
<keyword evidence="10" id="KW-0460">Magnesium</keyword>
<comment type="catalytic activity">
    <reaction evidence="16">
        <text>L-seryl-[protein] + ATP = O-phospho-L-seryl-[protein] + ADP + H(+)</text>
        <dbReference type="Rhea" id="RHEA:17989"/>
        <dbReference type="Rhea" id="RHEA-COMP:9863"/>
        <dbReference type="Rhea" id="RHEA-COMP:11604"/>
        <dbReference type="ChEBI" id="CHEBI:15378"/>
        <dbReference type="ChEBI" id="CHEBI:29999"/>
        <dbReference type="ChEBI" id="CHEBI:30616"/>
        <dbReference type="ChEBI" id="CHEBI:83421"/>
        <dbReference type="ChEBI" id="CHEBI:456216"/>
        <dbReference type="EC" id="2.7.11.1"/>
    </reaction>
</comment>
<dbReference type="PANTHER" id="PTHR11042:SF183">
    <property type="entry name" value="MEMBRANE-ASSOCIATED TYROSINE- AND THREONINE-SPECIFIC CDC2-INHIBITORY KINASE"/>
    <property type="match status" value="1"/>
</dbReference>
<dbReference type="InterPro" id="IPR017441">
    <property type="entry name" value="Protein_kinase_ATP_BS"/>
</dbReference>
<evidence type="ECO:0000256" key="14">
    <source>
        <dbReference type="ARBA" id="ARBA00037982"/>
    </source>
</evidence>
<evidence type="ECO:0000256" key="18">
    <source>
        <dbReference type="ARBA" id="ARBA00084081"/>
    </source>
</evidence>
<sequence>MTTTPSIISSSKPIPQIFTNSNQFTTKKEKLKCTPGVKRCPPTPQYKSTTKVGRLSYSFNGSNDSRIDNRAQTVSFNRDNQLQLSRLYDENSNDSYFKQCFIIEEKIGSGSFGDVFKVKSRDDDRYYAVKVSREKFKGKSDREEKLNEVFKHEQLPRHDNLVTLYRAWEEKKRLYIQTELCSTSLSTLAEDNHEISEDVVWRYLVDLLKAINHLHSNNLIHLDIKPDNIFISRYDICKLGDFGLVVDIKNRHNMYITEGDPKYLAQELMQGIYTKSADIFSLGITILELATDLDLPSHGQGWHLLRSGKIPDHIFTRRKKEISNDLKSIITLMIHPNHEMRPTAQELLEHPFIAKFEAIRSKEVRLKKLQAKIEHLKSYCTSIWFRFIGYLNWAVSPVLHQLSIYFPTKRVEVNTPRASLNSSPINYNRTYVSNYLDKYSDTEDDFSNLNASNTSWLSNEKENFLSFQDHISSKNLCSTAYHNTHIPSTQRLSVLDPEQSFDSRSLKSATQRLTFEDISSDEMEMTENEEENNDILQNKHENSIPHSSSSPLQSDLISSVNNEYQLRNRKIFLSTKKNLSKTFNDLKDG</sequence>
<gene>
    <name evidence="21" type="ORF">RDWZM_002548</name>
</gene>
<dbReference type="AlphaFoldDB" id="A0A9Q0RQ06"/>
<evidence type="ECO:0000256" key="1">
    <source>
        <dbReference type="ARBA" id="ARBA00004395"/>
    </source>
</evidence>
<keyword evidence="7 19" id="KW-0547">Nucleotide-binding</keyword>
<reference evidence="21" key="1">
    <citation type="submission" date="2022-12" db="EMBL/GenBank/DDBJ databases">
        <title>Genome assemblies of Blomia tropicalis.</title>
        <authorList>
            <person name="Cui Y."/>
        </authorList>
    </citation>
    <scope>NUCLEOTIDE SEQUENCE</scope>
    <source>
        <tissue evidence="21">Adult mites</tissue>
    </source>
</reference>
<dbReference type="GO" id="GO:0046872">
    <property type="term" value="F:metal ion binding"/>
    <property type="evidence" value="ECO:0007669"/>
    <property type="project" value="UniProtKB-KW"/>
</dbReference>
<comment type="similarity">
    <text evidence="14">Belongs to the protein kinase superfamily. Ser/Thr protein kinase family. GCN2 subfamily.</text>
</comment>
<feature type="binding site" evidence="19">
    <location>
        <position position="130"/>
    </location>
    <ligand>
        <name>ATP</name>
        <dbReference type="ChEBI" id="CHEBI:30616"/>
    </ligand>
</feature>
<keyword evidence="11" id="KW-0333">Golgi apparatus</keyword>
<comment type="subcellular location">
    <subcellularLocation>
        <location evidence="1">Golgi apparatus membrane</location>
        <topology evidence="1">Peripheral membrane protein</topology>
    </subcellularLocation>
</comment>
<evidence type="ECO:0000256" key="11">
    <source>
        <dbReference type="ARBA" id="ARBA00023034"/>
    </source>
</evidence>
<accession>A0A9Q0RQ06</accession>
<dbReference type="FunFam" id="3.30.200.20:FF:000280">
    <property type="entry name" value="membrane-associated tyrosine- and threonine-specific cdc2-inhibitory kinase"/>
    <property type="match status" value="1"/>
</dbReference>
<keyword evidence="22" id="KW-1185">Reference proteome</keyword>
<dbReference type="GO" id="GO:0004674">
    <property type="term" value="F:protein serine/threonine kinase activity"/>
    <property type="evidence" value="ECO:0007669"/>
    <property type="project" value="UniProtKB-KW"/>
</dbReference>
<proteinExistence type="inferred from homology"/>
<evidence type="ECO:0000256" key="9">
    <source>
        <dbReference type="ARBA" id="ARBA00022840"/>
    </source>
</evidence>
<evidence type="ECO:0000256" key="19">
    <source>
        <dbReference type="PROSITE-ProRule" id="PRU10141"/>
    </source>
</evidence>
<evidence type="ECO:0000259" key="20">
    <source>
        <dbReference type="PROSITE" id="PS50011"/>
    </source>
</evidence>
<dbReference type="EMBL" id="JAPWDV010000001">
    <property type="protein sequence ID" value="KAJ6224003.1"/>
    <property type="molecule type" value="Genomic_DNA"/>
</dbReference>
<name>A0A9Q0RQ06_BLOTA</name>
<feature type="domain" description="Protein kinase" evidence="20">
    <location>
        <begin position="101"/>
        <end position="353"/>
    </location>
</feature>
<keyword evidence="6" id="KW-0479">Metal-binding</keyword>
<evidence type="ECO:0000256" key="16">
    <source>
        <dbReference type="ARBA" id="ARBA00048679"/>
    </source>
</evidence>
<dbReference type="InterPro" id="IPR050339">
    <property type="entry name" value="CC_SR_Kinase"/>
</dbReference>
<evidence type="ECO:0000256" key="5">
    <source>
        <dbReference type="ARBA" id="ARBA00022679"/>
    </source>
</evidence>
<dbReference type="GO" id="GO:0005524">
    <property type="term" value="F:ATP binding"/>
    <property type="evidence" value="ECO:0007669"/>
    <property type="project" value="UniProtKB-UniRule"/>
</dbReference>
<evidence type="ECO:0000256" key="15">
    <source>
        <dbReference type="ARBA" id="ARBA00047899"/>
    </source>
</evidence>
<dbReference type="Gene3D" id="3.30.200.20">
    <property type="entry name" value="Phosphorylase Kinase, domain 1"/>
    <property type="match status" value="1"/>
</dbReference>
<dbReference type="GO" id="GO:0110031">
    <property type="term" value="P:negative regulation of G2/MI transition of meiotic cell cycle"/>
    <property type="evidence" value="ECO:0007669"/>
    <property type="project" value="TreeGrafter"/>
</dbReference>
<keyword evidence="13" id="KW-0131">Cell cycle</keyword>
<keyword evidence="8" id="KW-0418">Kinase</keyword>
<dbReference type="GO" id="GO:0005634">
    <property type="term" value="C:nucleus"/>
    <property type="evidence" value="ECO:0007669"/>
    <property type="project" value="TreeGrafter"/>
</dbReference>
<evidence type="ECO:0000256" key="17">
    <source>
        <dbReference type="ARBA" id="ARBA00074601"/>
    </source>
</evidence>
<evidence type="ECO:0000256" key="7">
    <source>
        <dbReference type="ARBA" id="ARBA00022741"/>
    </source>
</evidence>
<keyword evidence="5" id="KW-0808">Transferase</keyword>
<evidence type="ECO:0000256" key="10">
    <source>
        <dbReference type="ARBA" id="ARBA00022842"/>
    </source>
</evidence>
<dbReference type="SMART" id="SM00220">
    <property type="entry name" value="S_TKc"/>
    <property type="match status" value="1"/>
</dbReference>
<dbReference type="GO" id="GO:0000139">
    <property type="term" value="C:Golgi membrane"/>
    <property type="evidence" value="ECO:0007669"/>
    <property type="project" value="UniProtKB-SubCell"/>
</dbReference>
<evidence type="ECO:0000313" key="21">
    <source>
        <dbReference type="EMBL" id="KAJ6224003.1"/>
    </source>
</evidence>
<evidence type="ECO:0000256" key="6">
    <source>
        <dbReference type="ARBA" id="ARBA00022723"/>
    </source>
</evidence>
<keyword evidence="9 19" id="KW-0067">ATP-binding</keyword>
<dbReference type="PROSITE" id="PS00108">
    <property type="entry name" value="PROTEIN_KINASE_ST"/>
    <property type="match status" value="1"/>
</dbReference>
<keyword evidence="4" id="KW-0597">Phosphoprotein</keyword>
<evidence type="ECO:0000256" key="4">
    <source>
        <dbReference type="ARBA" id="ARBA00022553"/>
    </source>
</evidence>
<dbReference type="SUPFAM" id="SSF56112">
    <property type="entry name" value="Protein kinase-like (PK-like)"/>
    <property type="match status" value="1"/>
</dbReference>
<dbReference type="InterPro" id="IPR008271">
    <property type="entry name" value="Ser/Thr_kinase_AS"/>
</dbReference>
<dbReference type="PROSITE" id="PS50011">
    <property type="entry name" value="PROTEIN_KINASE_DOM"/>
    <property type="match status" value="1"/>
</dbReference>
<evidence type="ECO:0000256" key="13">
    <source>
        <dbReference type="ARBA" id="ARBA00023306"/>
    </source>
</evidence>